<comment type="caution">
    <text evidence="12">The sequence shown here is derived from an EMBL/GenBank/DDBJ whole genome shotgun (WGS) entry which is preliminary data.</text>
</comment>
<dbReference type="EMBL" id="JAEQMG010000048">
    <property type="protein sequence ID" value="MBK6088087.1"/>
    <property type="molecule type" value="Genomic_DNA"/>
</dbReference>
<dbReference type="PROSITE" id="PS50929">
    <property type="entry name" value="ABC_TM1F"/>
    <property type="match status" value="1"/>
</dbReference>
<feature type="transmembrane region" description="Helical" evidence="9">
    <location>
        <begin position="35"/>
        <end position="57"/>
    </location>
</feature>
<dbReference type="Gene3D" id="3.40.50.300">
    <property type="entry name" value="P-loop containing nucleotide triphosphate hydrolases"/>
    <property type="match status" value="1"/>
</dbReference>
<dbReference type="GO" id="GO:0005524">
    <property type="term" value="F:ATP binding"/>
    <property type="evidence" value="ECO:0007669"/>
    <property type="project" value="UniProtKB-KW"/>
</dbReference>
<evidence type="ECO:0000256" key="4">
    <source>
        <dbReference type="ARBA" id="ARBA00022692"/>
    </source>
</evidence>
<feature type="domain" description="ABC transporter" evidence="10">
    <location>
        <begin position="359"/>
        <end position="593"/>
    </location>
</feature>
<dbReference type="InterPro" id="IPR011527">
    <property type="entry name" value="ABC1_TM_dom"/>
</dbReference>
<dbReference type="PANTHER" id="PTHR43394:SF1">
    <property type="entry name" value="ATP-BINDING CASSETTE SUB-FAMILY B MEMBER 10, MITOCHONDRIAL"/>
    <property type="match status" value="1"/>
</dbReference>
<gene>
    <name evidence="12" type="ORF">JKK62_05380</name>
</gene>
<feature type="transmembrane region" description="Helical" evidence="9">
    <location>
        <begin position="180"/>
        <end position="199"/>
    </location>
</feature>
<dbReference type="Pfam" id="PF00005">
    <property type="entry name" value="ABC_tran"/>
    <property type="match status" value="1"/>
</dbReference>
<keyword evidence="2" id="KW-0813">Transport</keyword>
<evidence type="ECO:0000313" key="12">
    <source>
        <dbReference type="EMBL" id="MBK6088087.1"/>
    </source>
</evidence>
<feature type="transmembrane region" description="Helical" evidence="9">
    <location>
        <begin position="152"/>
        <end position="174"/>
    </location>
</feature>
<evidence type="ECO:0000256" key="7">
    <source>
        <dbReference type="ARBA" id="ARBA00022989"/>
    </source>
</evidence>
<evidence type="ECO:0000256" key="8">
    <source>
        <dbReference type="ARBA" id="ARBA00023136"/>
    </source>
</evidence>
<dbReference type="FunFam" id="1.20.1560.10:FF:000011">
    <property type="entry name" value="Multidrug ABC transporter ATP-binding protein"/>
    <property type="match status" value="1"/>
</dbReference>
<accession>A0A934WRC3</accession>
<keyword evidence="8 9" id="KW-0472">Membrane</keyword>
<protein>
    <submittedName>
        <fullName evidence="12">ABC transporter ATP-binding protein</fullName>
    </submittedName>
</protein>
<dbReference type="CDD" id="cd18547">
    <property type="entry name" value="ABC_6TM_Tm288_like"/>
    <property type="match status" value="1"/>
</dbReference>
<dbReference type="PROSITE" id="PS50893">
    <property type="entry name" value="ABC_TRANSPORTER_2"/>
    <property type="match status" value="1"/>
</dbReference>
<evidence type="ECO:0000313" key="13">
    <source>
        <dbReference type="Proteomes" id="UP000633365"/>
    </source>
</evidence>
<evidence type="ECO:0000259" key="10">
    <source>
        <dbReference type="PROSITE" id="PS50893"/>
    </source>
</evidence>
<comment type="subcellular location">
    <subcellularLocation>
        <location evidence="1">Cell membrane</location>
        <topology evidence="1">Multi-pass membrane protein</topology>
    </subcellularLocation>
</comment>
<proteinExistence type="predicted"/>
<keyword evidence="3" id="KW-1003">Cell membrane</keyword>
<dbReference type="SUPFAM" id="SSF52540">
    <property type="entry name" value="P-loop containing nucleoside triphosphate hydrolases"/>
    <property type="match status" value="1"/>
</dbReference>
<dbReference type="InterPro" id="IPR003593">
    <property type="entry name" value="AAA+_ATPase"/>
</dbReference>
<keyword evidence="4 9" id="KW-0812">Transmembrane</keyword>
<dbReference type="SUPFAM" id="SSF90123">
    <property type="entry name" value="ABC transporter transmembrane region"/>
    <property type="match status" value="1"/>
</dbReference>
<keyword evidence="5" id="KW-0547">Nucleotide-binding</keyword>
<dbReference type="GO" id="GO:0015421">
    <property type="term" value="F:ABC-type oligopeptide transporter activity"/>
    <property type="evidence" value="ECO:0007669"/>
    <property type="project" value="TreeGrafter"/>
</dbReference>
<feature type="transmembrane region" description="Helical" evidence="9">
    <location>
        <begin position="77"/>
        <end position="98"/>
    </location>
</feature>
<dbReference type="Pfam" id="PF00664">
    <property type="entry name" value="ABC_membrane"/>
    <property type="match status" value="1"/>
</dbReference>
<dbReference type="FunFam" id="3.40.50.300:FF:000218">
    <property type="entry name" value="Multidrug ABC transporter ATP-binding protein"/>
    <property type="match status" value="1"/>
</dbReference>
<dbReference type="InterPro" id="IPR039421">
    <property type="entry name" value="Type_1_exporter"/>
</dbReference>
<dbReference type="InterPro" id="IPR003439">
    <property type="entry name" value="ABC_transporter-like_ATP-bd"/>
</dbReference>
<dbReference type="SMART" id="SM00382">
    <property type="entry name" value="AAA"/>
    <property type="match status" value="1"/>
</dbReference>
<dbReference type="PROSITE" id="PS00211">
    <property type="entry name" value="ABC_TRANSPORTER_1"/>
    <property type="match status" value="1"/>
</dbReference>
<dbReference type="InterPro" id="IPR027417">
    <property type="entry name" value="P-loop_NTPase"/>
</dbReference>
<evidence type="ECO:0000256" key="1">
    <source>
        <dbReference type="ARBA" id="ARBA00004651"/>
    </source>
</evidence>
<dbReference type="InterPro" id="IPR036640">
    <property type="entry name" value="ABC1_TM_sf"/>
</dbReference>
<evidence type="ECO:0000256" key="9">
    <source>
        <dbReference type="SAM" id="Phobius"/>
    </source>
</evidence>
<evidence type="ECO:0000256" key="6">
    <source>
        <dbReference type="ARBA" id="ARBA00022840"/>
    </source>
</evidence>
<keyword evidence="7 9" id="KW-1133">Transmembrane helix</keyword>
<evidence type="ECO:0000256" key="3">
    <source>
        <dbReference type="ARBA" id="ARBA00022475"/>
    </source>
</evidence>
<evidence type="ECO:0000256" key="5">
    <source>
        <dbReference type="ARBA" id="ARBA00022741"/>
    </source>
</evidence>
<name>A0A934WRC3_9FIRM</name>
<dbReference type="Proteomes" id="UP000633365">
    <property type="component" value="Unassembled WGS sequence"/>
</dbReference>
<dbReference type="PANTHER" id="PTHR43394">
    <property type="entry name" value="ATP-DEPENDENT PERMEASE MDL1, MITOCHONDRIAL"/>
    <property type="match status" value="1"/>
</dbReference>
<keyword evidence="6 12" id="KW-0067">ATP-binding</keyword>
<keyword evidence="13" id="KW-1185">Reference proteome</keyword>
<evidence type="ECO:0000256" key="2">
    <source>
        <dbReference type="ARBA" id="ARBA00022448"/>
    </source>
</evidence>
<sequence>MNNMRPGEPGERVAPAHPGKTVKRMFRYLSQSRGLIIWMLVLLALSTILELFIPDLIGRAIDTLNISEWQLTVNWNSLLLILGVLLLLFIFSSLFKYLQGRLAAKLTRTTIVTIRKDVSSKLVRLPVSFFDTHQNGDILARLTNDIENVSNLISQAIAALLSSVIVIVGCIVIMLIKSPILTAVCMSTVVLNILVTVILSKKMFGFFRKQQKAVGKMNSHVEQSISNKRTIDAYNLDDECIEECDALSDELTDVSVKAQVLGGAMPPLMCLIGNLNFLLIVAVGALLFIRGGFGITIGTIQAFTLYSREFTQPINELSSVFSQFMTALASAERIFQIIDTPPEIDEGDLDIVPGSSCSITFEHVTFSYIRGVKVLDDFSLTIEKGQKVALVGKTGVGKTTLISLLMRFYEPDSGRILIDGVDIKTIPKSRLRGMITAVLQSTAVIDGTVRENIAYARFTATEEEIKNAARVSCAEPFIERLENGYDTHVQGEESKLSQGERQLLCLARSSLTSPSVLILDEALSSVDSATEQKIQDALLSMMEEQTCIIIAHRLSTVKNADKIAVFSDGRIVEIGDHKELLRQQGVYYSLYKNQYIGVQ</sequence>
<feature type="domain" description="ABC transmembrane type-1" evidence="11">
    <location>
        <begin position="37"/>
        <end position="326"/>
    </location>
</feature>
<evidence type="ECO:0000259" key="11">
    <source>
        <dbReference type="PROSITE" id="PS50929"/>
    </source>
</evidence>
<feature type="transmembrane region" description="Helical" evidence="9">
    <location>
        <begin position="268"/>
        <end position="289"/>
    </location>
</feature>
<organism evidence="12 13">
    <name type="scientific">Ruminococcus difficilis</name>
    <dbReference type="NCBI Taxonomy" id="2763069"/>
    <lineage>
        <taxon>Bacteria</taxon>
        <taxon>Bacillati</taxon>
        <taxon>Bacillota</taxon>
        <taxon>Clostridia</taxon>
        <taxon>Eubacteriales</taxon>
        <taxon>Oscillospiraceae</taxon>
        <taxon>Ruminococcus</taxon>
    </lineage>
</organism>
<dbReference type="GO" id="GO:0005886">
    <property type="term" value="C:plasma membrane"/>
    <property type="evidence" value="ECO:0007669"/>
    <property type="project" value="UniProtKB-SubCell"/>
</dbReference>
<dbReference type="InterPro" id="IPR017871">
    <property type="entry name" value="ABC_transporter-like_CS"/>
</dbReference>
<reference evidence="12" key="1">
    <citation type="submission" date="2021-01" db="EMBL/GenBank/DDBJ databases">
        <title>Genome public.</title>
        <authorList>
            <person name="Liu C."/>
            <person name="Sun Q."/>
        </authorList>
    </citation>
    <scope>NUCLEOTIDE SEQUENCE</scope>
    <source>
        <strain evidence="12">M6</strain>
    </source>
</reference>
<dbReference type="Gene3D" id="1.20.1560.10">
    <property type="entry name" value="ABC transporter type 1, transmembrane domain"/>
    <property type="match status" value="1"/>
</dbReference>
<dbReference type="AlphaFoldDB" id="A0A934WRC3"/>
<dbReference type="GO" id="GO:0016887">
    <property type="term" value="F:ATP hydrolysis activity"/>
    <property type="evidence" value="ECO:0007669"/>
    <property type="project" value="InterPro"/>
</dbReference>